<evidence type="ECO:0000313" key="1">
    <source>
        <dbReference type="EMBL" id="KAJ3654898.1"/>
    </source>
</evidence>
<dbReference type="AlphaFoldDB" id="A0AA38IBH4"/>
<proteinExistence type="predicted"/>
<protein>
    <submittedName>
        <fullName evidence="1">Uncharacterized protein</fullName>
    </submittedName>
</protein>
<accession>A0AA38IBH4</accession>
<dbReference type="Proteomes" id="UP001168821">
    <property type="component" value="Unassembled WGS sequence"/>
</dbReference>
<reference evidence="1" key="1">
    <citation type="journal article" date="2023" name="G3 (Bethesda)">
        <title>Whole genome assemblies of Zophobas morio and Tenebrio molitor.</title>
        <authorList>
            <person name="Kaur S."/>
            <person name="Stinson S.A."/>
            <person name="diCenzo G.C."/>
        </authorList>
    </citation>
    <scope>NUCLEOTIDE SEQUENCE</scope>
    <source>
        <strain evidence="1">QUZm001</strain>
    </source>
</reference>
<organism evidence="1 2">
    <name type="scientific">Zophobas morio</name>
    <dbReference type="NCBI Taxonomy" id="2755281"/>
    <lineage>
        <taxon>Eukaryota</taxon>
        <taxon>Metazoa</taxon>
        <taxon>Ecdysozoa</taxon>
        <taxon>Arthropoda</taxon>
        <taxon>Hexapoda</taxon>
        <taxon>Insecta</taxon>
        <taxon>Pterygota</taxon>
        <taxon>Neoptera</taxon>
        <taxon>Endopterygota</taxon>
        <taxon>Coleoptera</taxon>
        <taxon>Polyphaga</taxon>
        <taxon>Cucujiformia</taxon>
        <taxon>Tenebrionidae</taxon>
        <taxon>Zophobas</taxon>
    </lineage>
</organism>
<gene>
    <name evidence="1" type="ORF">Zmor_014051</name>
</gene>
<sequence>MPLSKVCETLSPKTQLTQFQPEKRPCIGSEVSDSKPVLSGVLLFLLHTAELPFTICCKRCPFGDDFKLYNCSPDHIMLQHDLEVLNKWLRSLNVARYTVLHLGSNNSLHPYTINNILIKKVISQCGLEVITTHDLSWNH</sequence>
<comment type="caution">
    <text evidence="1">The sequence shown here is derived from an EMBL/GenBank/DDBJ whole genome shotgun (WGS) entry which is preliminary data.</text>
</comment>
<dbReference type="EMBL" id="JALNTZ010000004">
    <property type="protein sequence ID" value="KAJ3654898.1"/>
    <property type="molecule type" value="Genomic_DNA"/>
</dbReference>
<keyword evidence="2" id="KW-1185">Reference proteome</keyword>
<name>A0AA38IBH4_9CUCU</name>
<evidence type="ECO:0000313" key="2">
    <source>
        <dbReference type="Proteomes" id="UP001168821"/>
    </source>
</evidence>